<proteinExistence type="predicted"/>
<accession>A0AAV4PPX3</accession>
<gene>
    <name evidence="2" type="ORF">CEXT_398821</name>
</gene>
<evidence type="ECO:0000256" key="1">
    <source>
        <dbReference type="SAM" id="Phobius"/>
    </source>
</evidence>
<protein>
    <submittedName>
        <fullName evidence="2">Uncharacterized protein</fullName>
    </submittedName>
</protein>
<sequence length="120" mass="13734">MLGIMPAADGQWGLRCFSLNKENASLSSNSPKRDIASLCCNIRSEWRMRVLKHQKMPPPPLPFVSSEAAGGRQRLYFLFILYCCNCMQGVIDTLPLWTLVFVKSWQKFKKKKVGKKKIII</sequence>
<dbReference type="AlphaFoldDB" id="A0AAV4PPX3"/>
<keyword evidence="1" id="KW-0472">Membrane</keyword>
<reference evidence="2 3" key="1">
    <citation type="submission" date="2021-06" db="EMBL/GenBank/DDBJ databases">
        <title>Caerostris extrusa draft genome.</title>
        <authorList>
            <person name="Kono N."/>
            <person name="Arakawa K."/>
        </authorList>
    </citation>
    <scope>NUCLEOTIDE SEQUENCE [LARGE SCALE GENOMIC DNA]</scope>
</reference>
<name>A0AAV4PPX3_CAEEX</name>
<feature type="transmembrane region" description="Helical" evidence="1">
    <location>
        <begin position="75"/>
        <end position="102"/>
    </location>
</feature>
<keyword evidence="3" id="KW-1185">Reference proteome</keyword>
<evidence type="ECO:0000313" key="2">
    <source>
        <dbReference type="EMBL" id="GIX97874.1"/>
    </source>
</evidence>
<comment type="caution">
    <text evidence="2">The sequence shown here is derived from an EMBL/GenBank/DDBJ whole genome shotgun (WGS) entry which is preliminary data.</text>
</comment>
<dbReference type="Proteomes" id="UP001054945">
    <property type="component" value="Unassembled WGS sequence"/>
</dbReference>
<keyword evidence="1" id="KW-1133">Transmembrane helix</keyword>
<organism evidence="2 3">
    <name type="scientific">Caerostris extrusa</name>
    <name type="common">Bark spider</name>
    <name type="synonym">Caerostris bankana</name>
    <dbReference type="NCBI Taxonomy" id="172846"/>
    <lineage>
        <taxon>Eukaryota</taxon>
        <taxon>Metazoa</taxon>
        <taxon>Ecdysozoa</taxon>
        <taxon>Arthropoda</taxon>
        <taxon>Chelicerata</taxon>
        <taxon>Arachnida</taxon>
        <taxon>Araneae</taxon>
        <taxon>Araneomorphae</taxon>
        <taxon>Entelegynae</taxon>
        <taxon>Araneoidea</taxon>
        <taxon>Araneidae</taxon>
        <taxon>Caerostris</taxon>
    </lineage>
</organism>
<dbReference type="EMBL" id="BPLR01004832">
    <property type="protein sequence ID" value="GIX97874.1"/>
    <property type="molecule type" value="Genomic_DNA"/>
</dbReference>
<keyword evidence="1" id="KW-0812">Transmembrane</keyword>
<evidence type="ECO:0000313" key="3">
    <source>
        <dbReference type="Proteomes" id="UP001054945"/>
    </source>
</evidence>